<dbReference type="AlphaFoldDB" id="A0A8X6F2F1"/>
<gene>
    <name evidence="2" type="ORF">TNCT_481461</name>
</gene>
<evidence type="ECO:0000313" key="3">
    <source>
        <dbReference type="Proteomes" id="UP000887116"/>
    </source>
</evidence>
<reference evidence="2" key="1">
    <citation type="submission" date="2020-07" db="EMBL/GenBank/DDBJ databases">
        <title>Multicomponent nature underlies the extraordinary mechanical properties of spider dragline silk.</title>
        <authorList>
            <person name="Kono N."/>
            <person name="Nakamura H."/>
            <person name="Mori M."/>
            <person name="Yoshida Y."/>
            <person name="Ohtoshi R."/>
            <person name="Malay A.D."/>
            <person name="Moran D.A.P."/>
            <person name="Tomita M."/>
            <person name="Numata K."/>
            <person name="Arakawa K."/>
        </authorList>
    </citation>
    <scope>NUCLEOTIDE SEQUENCE</scope>
</reference>
<feature type="region of interest" description="Disordered" evidence="1">
    <location>
        <begin position="1"/>
        <end position="25"/>
    </location>
</feature>
<dbReference type="OrthoDB" id="10422666at2759"/>
<accession>A0A8X6F2F1</accession>
<organism evidence="2 3">
    <name type="scientific">Trichonephila clavata</name>
    <name type="common">Joro spider</name>
    <name type="synonym">Nephila clavata</name>
    <dbReference type="NCBI Taxonomy" id="2740835"/>
    <lineage>
        <taxon>Eukaryota</taxon>
        <taxon>Metazoa</taxon>
        <taxon>Ecdysozoa</taxon>
        <taxon>Arthropoda</taxon>
        <taxon>Chelicerata</taxon>
        <taxon>Arachnida</taxon>
        <taxon>Araneae</taxon>
        <taxon>Araneomorphae</taxon>
        <taxon>Entelegynae</taxon>
        <taxon>Araneoidea</taxon>
        <taxon>Nephilidae</taxon>
        <taxon>Trichonephila</taxon>
    </lineage>
</organism>
<proteinExistence type="predicted"/>
<sequence>MAFLTPSGVRRNPEVSGLSNKPLSEPPALYFISSCNFLQEPTEKRSLERSEELDDSETVLQSKRCARV</sequence>
<protein>
    <submittedName>
        <fullName evidence="2">Uncharacterized protein</fullName>
    </submittedName>
</protein>
<name>A0A8X6F2F1_TRICU</name>
<dbReference type="Proteomes" id="UP000887116">
    <property type="component" value="Unassembled WGS sequence"/>
</dbReference>
<dbReference type="EMBL" id="BMAO01010589">
    <property type="protein sequence ID" value="GFQ68197.1"/>
    <property type="molecule type" value="Genomic_DNA"/>
</dbReference>
<evidence type="ECO:0000313" key="2">
    <source>
        <dbReference type="EMBL" id="GFQ68197.1"/>
    </source>
</evidence>
<comment type="caution">
    <text evidence="2">The sequence shown here is derived from an EMBL/GenBank/DDBJ whole genome shotgun (WGS) entry which is preliminary data.</text>
</comment>
<evidence type="ECO:0000256" key="1">
    <source>
        <dbReference type="SAM" id="MobiDB-lite"/>
    </source>
</evidence>
<keyword evidence="3" id="KW-1185">Reference proteome</keyword>
<feature type="region of interest" description="Disordered" evidence="1">
    <location>
        <begin position="43"/>
        <end position="68"/>
    </location>
</feature>